<sequence>MTWKIDIENIAGIYDGSARLETGLNAVKGSNWQGKSSFIEAIKTGLGTAATLTEGEASGHVHLRTPEKDVEVALRSANGSVSTEGTPYLESEYDVVRASLFACLGERNEVRQAVREGANLEDVLLRPLDFQDIDAQIAALKRERDQIDSELAQANEASKRLPSIQERVTQLETEVEELRERRTDLSAATTDDEDRSDSVQGELSQAQAERSQAESQIERLTQAIERIETRLAERRSELDEIVIDEDDSVEAELETAREELREVKQAIDVLQNVYSANEMILQEDKLDLITDVNRELTGDTVVCWTCGSDADREALEERLDALREKISERRAQLESRRDRVEELEARREERAQARRRKRDVETEIEDLEEKLADRKQSLEEARERFDRADERVEALSESVDEAVDQITDVESEIKYREAELEDARSELEELESRAEQIELLKDERNEIRREIEDLRSRKQEIKNQAREEFTESIQEIGERFETGFESAHLTGDFDLVVARDGREASLDALSEGELELIGFIAALAGYESFDVDETVPLMLVDGVGSLADENLHTLVEYLDERTEYLVFTTYPEHSTIDGQTIDPTEWSVASRETADAE</sequence>
<dbReference type="RefSeq" id="WP_049989094.1">
    <property type="nucleotide sequence ID" value="NZ_FOIS01000005.1"/>
</dbReference>
<proteinExistence type="inferred from homology"/>
<comment type="similarity">
    <text evidence="2">Belongs to the Sph1/Sph2 family.</text>
</comment>
<protein>
    <recommendedName>
        <fullName evidence="7">AAA domain-containing protein</fullName>
    </recommendedName>
</protein>
<reference evidence="6" key="1">
    <citation type="submission" date="2016-10" db="EMBL/GenBank/DDBJ databases">
        <authorList>
            <person name="Varghese N."/>
        </authorList>
    </citation>
    <scope>NUCLEOTIDE SEQUENCE [LARGE SCALE GENOMIC DNA]</scope>
    <source>
        <strain evidence="6">CGMCC 1.12284</strain>
    </source>
</reference>
<accession>A0A1I0QRS5</accession>
<dbReference type="eggNOG" id="arCOG00373">
    <property type="taxonomic scope" value="Archaea"/>
</dbReference>
<gene>
    <name evidence="5" type="ORF">SAMN05216285_3776</name>
</gene>
<evidence type="ECO:0000313" key="6">
    <source>
        <dbReference type="Proteomes" id="UP000183275"/>
    </source>
</evidence>
<dbReference type="NCBIfam" id="NF045487">
    <property type="entry name" value="ASRP"/>
    <property type="match status" value="1"/>
</dbReference>
<name>A0A1I0QRS5_9EURY</name>
<feature type="coiled-coil region" evidence="3">
    <location>
        <begin position="312"/>
        <end position="471"/>
    </location>
</feature>
<dbReference type="PANTHER" id="PTHR32114">
    <property type="entry name" value="ABC TRANSPORTER ABCH.3"/>
    <property type="match status" value="1"/>
</dbReference>
<keyword evidence="1 3" id="KW-0175">Coiled coil</keyword>
<dbReference type="STRING" id="1202768.SAMN05216285_3776"/>
<evidence type="ECO:0000256" key="4">
    <source>
        <dbReference type="SAM" id="MobiDB-lite"/>
    </source>
</evidence>
<dbReference type="PANTHER" id="PTHR32114:SF2">
    <property type="entry name" value="ABC TRANSPORTER ABCH.3"/>
    <property type="match status" value="1"/>
</dbReference>
<evidence type="ECO:0000313" key="5">
    <source>
        <dbReference type="EMBL" id="SEW29896.1"/>
    </source>
</evidence>
<dbReference type="Gene3D" id="3.40.50.300">
    <property type="entry name" value="P-loop containing nucleotide triphosphate hydrolases"/>
    <property type="match status" value="2"/>
</dbReference>
<organism evidence="5 6">
    <name type="scientific">Natrinema salifodinae</name>
    <dbReference type="NCBI Taxonomy" id="1202768"/>
    <lineage>
        <taxon>Archaea</taxon>
        <taxon>Methanobacteriati</taxon>
        <taxon>Methanobacteriota</taxon>
        <taxon>Stenosarchaea group</taxon>
        <taxon>Halobacteria</taxon>
        <taxon>Halobacteriales</taxon>
        <taxon>Natrialbaceae</taxon>
        <taxon>Natrinema</taxon>
    </lineage>
</organism>
<keyword evidence="6" id="KW-1185">Reference proteome</keyword>
<dbReference type="SUPFAM" id="SSF52540">
    <property type="entry name" value="P-loop containing nucleoside triphosphate hydrolases"/>
    <property type="match status" value="2"/>
</dbReference>
<evidence type="ECO:0000256" key="2">
    <source>
        <dbReference type="ARBA" id="ARBA00049666"/>
    </source>
</evidence>
<dbReference type="Proteomes" id="UP000183275">
    <property type="component" value="Unassembled WGS sequence"/>
</dbReference>
<dbReference type="EMBL" id="FOIS01000005">
    <property type="protein sequence ID" value="SEW29896.1"/>
    <property type="molecule type" value="Genomic_DNA"/>
</dbReference>
<dbReference type="AlphaFoldDB" id="A0A1I0QRS5"/>
<feature type="compositionally biased region" description="Low complexity" evidence="4">
    <location>
        <begin position="202"/>
        <end position="215"/>
    </location>
</feature>
<evidence type="ECO:0000256" key="3">
    <source>
        <dbReference type="SAM" id="Coils"/>
    </source>
</evidence>
<dbReference type="OrthoDB" id="241568at2157"/>
<feature type="region of interest" description="Disordered" evidence="4">
    <location>
        <begin position="175"/>
        <end position="215"/>
    </location>
</feature>
<evidence type="ECO:0008006" key="7">
    <source>
        <dbReference type="Google" id="ProtNLM"/>
    </source>
</evidence>
<evidence type="ECO:0000256" key="1">
    <source>
        <dbReference type="ARBA" id="ARBA00023054"/>
    </source>
</evidence>
<dbReference type="InterPro" id="IPR027417">
    <property type="entry name" value="P-loop_NTPase"/>
</dbReference>